<reference evidence="1 2" key="1">
    <citation type="journal article" date="2023" name="Nucleic Acids Res.">
        <title>The hologenome of Daphnia magna reveals possible DNA methylation and microbiome-mediated evolution of the host genome.</title>
        <authorList>
            <person name="Chaturvedi A."/>
            <person name="Li X."/>
            <person name="Dhandapani V."/>
            <person name="Marshall H."/>
            <person name="Kissane S."/>
            <person name="Cuenca-Cambronero M."/>
            <person name="Asole G."/>
            <person name="Calvet F."/>
            <person name="Ruiz-Romero M."/>
            <person name="Marangio P."/>
            <person name="Guigo R."/>
            <person name="Rago D."/>
            <person name="Mirbahai L."/>
            <person name="Eastwood N."/>
            <person name="Colbourne J.K."/>
            <person name="Zhou J."/>
            <person name="Mallon E."/>
            <person name="Orsini L."/>
        </authorList>
    </citation>
    <scope>NUCLEOTIDE SEQUENCE [LARGE SCALE GENOMIC DNA]</scope>
    <source>
        <strain evidence="1">LRV0_1</strain>
    </source>
</reference>
<dbReference type="Proteomes" id="UP001234178">
    <property type="component" value="Unassembled WGS sequence"/>
</dbReference>
<evidence type="ECO:0000313" key="1">
    <source>
        <dbReference type="EMBL" id="KAK4023861.1"/>
    </source>
</evidence>
<sequence length="111" mass="12509">MLDVRLAGLLNYVKSLVFSEYFNKITVPSALNRLEPSTDFWRNLDMKKDAVLERDGWVGPLEYLLGTLDSQLTHVATKKGKVTSNAVGVRGNQEPLDYWMAAGMLLVMFDN</sequence>
<gene>
    <name evidence="1" type="ORF">OUZ56_009256</name>
</gene>
<dbReference type="EMBL" id="JAOYFB010000037">
    <property type="protein sequence ID" value="KAK4023861.1"/>
    <property type="molecule type" value="Genomic_DNA"/>
</dbReference>
<name>A0ABR0AFI3_9CRUS</name>
<evidence type="ECO:0000313" key="2">
    <source>
        <dbReference type="Proteomes" id="UP001234178"/>
    </source>
</evidence>
<comment type="caution">
    <text evidence="1">The sequence shown here is derived from an EMBL/GenBank/DDBJ whole genome shotgun (WGS) entry which is preliminary data.</text>
</comment>
<organism evidence="1 2">
    <name type="scientific">Daphnia magna</name>
    <dbReference type="NCBI Taxonomy" id="35525"/>
    <lineage>
        <taxon>Eukaryota</taxon>
        <taxon>Metazoa</taxon>
        <taxon>Ecdysozoa</taxon>
        <taxon>Arthropoda</taxon>
        <taxon>Crustacea</taxon>
        <taxon>Branchiopoda</taxon>
        <taxon>Diplostraca</taxon>
        <taxon>Cladocera</taxon>
        <taxon>Anomopoda</taxon>
        <taxon>Daphniidae</taxon>
        <taxon>Daphnia</taxon>
    </lineage>
</organism>
<accession>A0ABR0AFI3</accession>
<proteinExistence type="predicted"/>
<protein>
    <submittedName>
        <fullName evidence="1">Uncharacterized protein</fullName>
    </submittedName>
</protein>
<keyword evidence="2" id="KW-1185">Reference proteome</keyword>